<protein>
    <recommendedName>
        <fullName evidence="3">WD40-like Beta Propeller Repeat</fullName>
    </recommendedName>
</protein>
<reference evidence="2" key="1">
    <citation type="journal article" date="2019" name="Int. J. Syst. Evol. Microbiol.">
        <title>The Global Catalogue of Microorganisms (GCM) 10K type strain sequencing project: providing services to taxonomists for standard genome sequencing and annotation.</title>
        <authorList>
            <consortium name="The Broad Institute Genomics Platform"/>
            <consortium name="The Broad Institute Genome Sequencing Center for Infectious Disease"/>
            <person name="Wu L."/>
            <person name="Ma J."/>
        </authorList>
    </citation>
    <scope>NUCLEOTIDE SEQUENCE [LARGE SCALE GENOMIC DNA]</scope>
    <source>
        <strain evidence="2">KCTC 52490</strain>
    </source>
</reference>
<evidence type="ECO:0000313" key="1">
    <source>
        <dbReference type="EMBL" id="MFD2934378.1"/>
    </source>
</evidence>
<gene>
    <name evidence="1" type="ORF">ACFS25_11340</name>
</gene>
<dbReference type="SUPFAM" id="SSF82171">
    <property type="entry name" value="DPP6 N-terminal domain-like"/>
    <property type="match status" value="1"/>
</dbReference>
<dbReference type="RefSeq" id="WP_381500125.1">
    <property type="nucleotide sequence ID" value="NZ_JBHUOM010000002.1"/>
</dbReference>
<sequence length="307" mass="34950">MKTLVLTLLIGLITLCFMLCLNFPVGAQTNFWNTSNAYLGQKPPSDSPKIFAPGLLADTGIAMDRVAFSADGKEFYYCYALHWFDSKGSKIKYFTYKNGKWNGPTVLNEEFYAPSFSSDDNTLFFIGGGVPGVVWQSQRTRNGWTKPAEYIRRNYGVYDFMTTRSGKMYVGSNGMQGNIKDFSTYNFCEITISRKDTAIKSLEGPLNTAGFDGDFFIAKDESYIIISTKETKDYECELYISFKKPDKTWGTPKSLGPLINNGIAHRWGQYVTPDNKYLFYTQGTNEKDCHIYWVRFDTLFKKLQPSN</sequence>
<dbReference type="EMBL" id="JBHUOM010000002">
    <property type="protein sequence ID" value="MFD2934378.1"/>
    <property type="molecule type" value="Genomic_DNA"/>
</dbReference>
<accession>A0ABW6AIB5</accession>
<dbReference type="Proteomes" id="UP001597512">
    <property type="component" value="Unassembled WGS sequence"/>
</dbReference>
<evidence type="ECO:0000313" key="2">
    <source>
        <dbReference type="Proteomes" id="UP001597512"/>
    </source>
</evidence>
<comment type="caution">
    <text evidence="1">The sequence shown here is derived from an EMBL/GenBank/DDBJ whole genome shotgun (WGS) entry which is preliminary data.</text>
</comment>
<organism evidence="1 2">
    <name type="scientific">Spirosoma flavum</name>
    <dbReference type="NCBI Taxonomy" id="2048557"/>
    <lineage>
        <taxon>Bacteria</taxon>
        <taxon>Pseudomonadati</taxon>
        <taxon>Bacteroidota</taxon>
        <taxon>Cytophagia</taxon>
        <taxon>Cytophagales</taxon>
        <taxon>Cytophagaceae</taxon>
        <taxon>Spirosoma</taxon>
    </lineage>
</organism>
<name>A0ABW6AIB5_9BACT</name>
<evidence type="ECO:0008006" key="3">
    <source>
        <dbReference type="Google" id="ProtNLM"/>
    </source>
</evidence>
<keyword evidence="2" id="KW-1185">Reference proteome</keyword>
<proteinExistence type="predicted"/>